<evidence type="ECO:0000256" key="2">
    <source>
        <dbReference type="ARBA" id="ARBA00012438"/>
    </source>
</evidence>
<evidence type="ECO:0000313" key="9">
    <source>
        <dbReference type="EMBL" id="KAA5537290.1"/>
    </source>
</evidence>
<dbReference type="SUPFAM" id="SSF47384">
    <property type="entry name" value="Homodimeric domain of signal transducing histidine kinase"/>
    <property type="match status" value="1"/>
</dbReference>
<keyword evidence="7" id="KW-0472">Membrane</keyword>
<keyword evidence="5 9" id="KW-0418">Kinase</keyword>
<reference evidence="9 10" key="1">
    <citation type="submission" date="2019-09" db="EMBL/GenBank/DDBJ databases">
        <title>Genome sequence and assembly of Taibaiella sp.</title>
        <authorList>
            <person name="Chhetri G."/>
        </authorList>
    </citation>
    <scope>NUCLEOTIDE SEQUENCE [LARGE SCALE GENOMIC DNA]</scope>
    <source>
        <strain evidence="9 10">KVB11</strain>
    </source>
</reference>
<dbReference type="Pfam" id="PF00512">
    <property type="entry name" value="HisKA"/>
    <property type="match status" value="1"/>
</dbReference>
<proteinExistence type="predicted"/>
<dbReference type="PANTHER" id="PTHR45453:SF1">
    <property type="entry name" value="PHOSPHATE REGULON SENSOR PROTEIN PHOR"/>
    <property type="match status" value="1"/>
</dbReference>
<evidence type="ECO:0000256" key="4">
    <source>
        <dbReference type="ARBA" id="ARBA00022679"/>
    </source>
</evidence>
<keyword evidence="4" id="KW-0808">Transferase</keyword>
<keyword evidence="7" id="KW-0812">Transmembrane</keyword>
<protein>
    <recommendedName>
        <fullName evidence="2">histidine kinase</fullName>
        <ecNumber evidence="2">2.7.13.3</ecNumber>
    </recommendedName>
</protein>
<sequence length="427" mass="49322">MKNRAIRLIFLLALLSAAGIIATQAYWVKRAYDLEEKEFNLNVNNALRNVAMQIWEMKMIQPMVYNVVDQIEPEYFIVQINDHVDAEVLSHFLRVEFEKRNIITDFEFGMYDCMSDKVMNYHYVQMSGNAERFTPTLHFPDMTRNNYYFGVYFPHRQNFVASRLSIWILSSLVLLCVLVFLGYVVFVILKQKRLSEVQKDFVNNMTHEFKTPLATIQLSAEVLKNPDIVHKPQRLLNYATIIDNEASQLALQVERVLQMAHAEKGEIQLRSQPLIWQDLLKETVTSFENLLLKKEAALHLHLPNEPVKYSGDKLHLKNVISNLIDNALKYAEEKPEINISLKENNKQIQIDVSDNGIGIDVTHQKMLFKKFYRVPTGNIHDVKGFGLGLNYVRIIVKAHGGVINCNSKLGKGSTFSIIFPKIIKHNK</sequence>
<dbReference type="SUPFAM" id="SSF55874">
    <property type="entry name" value="ATPase domain of HSP90 chaperone/DNA topoisomerase II/histidine kinase"/>
    <property type="match status" value="1"/>
</dbReference>
<dbReference type="PROSITE" id="PS50109">
    <property type="entry name" value="HIS_KIN"/>
    <property type="match status" value="1"/>
</dbReference>
<evidence type="ECO:0000256" key="5">
    <source>
        <dbReference type="ARBA" id="ARBA00022777"/>
    </source>
</evidence>
<dbReference type="GO" id="GO:0005886">
    <property type="term" value="C:plasma membrane"/>
    <property type="evidence" value="ECO:0007669"/>
    <property type="project" value="TreeGrafter"/>
</dbReference>
<comment type="catalytic activity">
    <reaction evidence="1">
        <text>ATP + protein L-histidine = ADP + protein N-phospho-L-histidine.</text>
        <dbReference type="EC" id="2.7.13.3"/>
    </reaction>
</comment>
<comment type="caution">
    <text evidence="9">The sequence shown here is derived from an EMBL/GenBank/DDBJ whole genome shotgun (WGS) entry which is preliminary data.</text>
</comment>
<evidence type="ECO:0000259" key="8">
    <source>
        <dbReference type="PROSITE" id="PS50109"/>
    </source>
</evidence>
<evidence type="ECO:0000256" key="7">
    <source>
        <dbReference type="SAM" id="Phobius"/>
    </source>
</evidence>
<evidence type="ECO:0000256" key="1">
    <source>
        <dbReference type="ARBA" id="ARBA00000085"/>
    </source>
</evidence>
<dbReference type="Proteomes" id="UP000323632">
    <property type="component" value="Unassembled WGS sequence"/>
</dbReference>
<dbReference type="CDD" id="cd00082">
    <property type="entry name" value="HisKA"/>
    <property type="match status" value="1"/>
</dbReference>
<dbReference type="InterPro" id="IPR003661">
    <property type="entry name" value="HisK_dim/P_dom"/>
</dbReference>
<dbReference type="FunFam" id="3.30.565.10:FF:000006">
    <property type="entry name" value="Sensor histidine kinase WalK"/>
    <property type="match status" value="1"/>
</dbReference>
<dbReference type="Gene3D" id="1.10.287.130">
    <property type="match status" value="1"/>
</dbReference>
<dbReference type="InterPro" id="IPR005467">
    <property type="entry name" value="His_kinase_dom"/>
</dbReference>
<dbReference type="InterPro" id="IPR036097">
    <property type="entry name" value="HisK_dim/P_sf"/>
</dbReference>
<evidence type="ECO:0000313" key="10">
    <source>
        <dbReference type="Proteomes" id="UP000323632"/>
    </source>
</evidence>
<dbReference type="Pfam" id="PF02518">
    <property type="entry name" value="HATPase_c"/>
    <property type="match status" value="1"/>
</dbReference>
<organism evidence="9 10">
    <name type="scientific">Taibaiella lutea</name>
    <dbReference type="NCBI Taxonomy" id="2608001"/>
    <lineage>
        <taxon>Bacteria</taxon>
        <taxon>Pseudomonadati</taxon>
        <taxon>Bacteroidota</taxon>
        <taxon>Chitinophagia</taxon>
        <taxon>Chitinophagales</taxon>
        <taxon>Chitinophagaceae</taxon>
        <taxon>Taibaiella</taxon>
    </lineage>
</organism>
<feature type="transmembrane region" description="Helical" evidence="7">
    <location>
        <begin position="164"/>
        <end position="189"/>
    </location>
</feature>
<dbReference type="InterPro" id="IPR004358">
    <property type="entry name" value="Sig_transdc_His_kin-like_C"/>
</dbReference>
<dbReference type="InterPro" id="IPR050351">
    <property type="entry name" value="BphY/WalK/GraS-like"/>
</dbReference>
<keyword evidence="10" id="KW-1185">Reference proteome</keyword>
<keyword evidence="7" id="KW-1133">Transmembrane helix</keyword>
<dbReference type="PANTHER" id="PTHR45453">
    <property type="entry name" value="PHOSPHATE REGULON SENSOR PROTEIN PHOR"/>
    <property type="match status" value="1"/>
</dbReference>
<name>A0A5M6CSC9_9BACT</name>
<dbReference type="GO" id="GO:0004721">
    <property type="term" value="F:phosphoprotein phosphatase activity"/>
    <property type="evidence" value="ECO:0007669"/>
    <property type="project" value="TreeGrafter"/>
</dbReference>
<dbReference type="Gene3D" id="3.30.565.10">
    <property type="entry name" value="Histidine kinase-like ATPase, C-terminal domain"/>
    <property type="match status" value="1"/>
</dbReference>
<keyword evidence="3" id="KW-0597">Phosphoprotein</keyword>
<dbReference type="InterPro" id="IPR003594">
    <property type="entry name" value="HATPase_dom"/>
</dbReference>
<evidence type="ECO:0000256" key="6">
    <source>
        <dbReference type="ARBA" id="ARBA00023012"/>
    </source>
</evidence>
<dbReference type="GO" id="GO:0000155">
    <property type="term" value="F:phosphorelay sensor kinase activity"/>
    <property type="evidence" value="ECO:0007669"/>
    <property type="project" value="InterPro"/>
</dbReference>
<dbReference type="GO" id="GO:0016036">
    <property type="term" value="P:cellular response to phosphate starvation"/>
    <property type="evidence" value="ECO:0007669"/>
    <property type="project" value="TreeGrafter"/>
</dbReference>
<gene>
    <name evidence="9" type="ORF">F0919_06355</name>
</gene>
<dbReference type="AlphaFoldDB" id="A0A5M6CSC9"/>
<dbReference type="PRINTS" id="PR00344">
    <property type="entry name" value="BCTRLSENSOR"/>
</dbReference>
<dbReference type="EC" id="2.7.13.3" evidence="2"/>
<feature type="domain" description="Histidine kinase" evidence="8">
    <location>
        <begin position="204"/>
        <end position="423"/>
    </location>
</feature>
<dbReference type="RefSeq" id="WP_150031865.1">
    <property type="nucleotide sequence ID" value="NZ_VWSH01000001.1"/>
</dbReference>
<evidence type="ECO:0000256" key="3">
    <source>
        <dbReference type="ARBA" id="ARBA00022553"/>
    </source>
</evidence>
<dbReference type="InterPro" id="IPR036890">
    <property type="entry name" value="HATPase_C_sf"/>
</dbReference>
<dbReference type="CDD" id="cd00075">
    <property type="entry name" value="HATPase"/>
    <property type="match status" value="1"/>
</dbReference>
<accession>A0A5M6CSC9</accession>
<dbReference type="SMART" id="SM00387">
    <property type="entry name" value="HATPase_c"/>
    <property type="match status" value="1"/>
</dbReference>
<keyword evidence="6" id="KW-0902">Two-component regulatory system</keyword>
<dbReference type="SMART" id="SM00388">
    <property type="entry name" value="HisKA"/>
    <property type="match status" value="1"/>
</dbReference>
<dbReference type="EMBL" id="VWSH01000001">
    <property type="protein sequence ID" value="KAA5537290.1"/>
    <property type="molecule type" value="Genomic_DNA"/>
</dbReference>